<reference evidence="5" key="1">
    <citation type="journal article" date="2019" name="Int. J. Syst. Evol. Microbiol.">
        <title>The Global Catalogue of Microorganisms (GCM) 10K type strain sequencing project: providing services to taxonomists for standard genome sequencing and annotation.</title>
        <authorList>
            <consortium name="The Broad Institute Genomics Platform"/>
            <consortium name="The Broad Institute Genome Sequencing Center for Infectious Disease"/>
            <person name="Wu L."/>
            <person name="Ma J."/>
        </authorList>
    </citation>
    <scope>NUCLEOTIDE SEQUENCE [LARGE SCALE GENOMIC DNA]</scope>
    <source>
        <strain evidence="5">JCM 30742</strain>
    </source>
</reference>
<feature type="transmembrane region" description="Helical" evidence="2">
    <location>
        <begin position="368"/>
        <end position="387"/>
    </location>
</feature>
<feature type="transmembrane region" description="Helical" evidence="2">
    <location>
        <begin position="216"/>
        <end position="239"/>
    </location>
</feature>
<evidence type="ECO:0000256" key="2">
    <source>
        <dbReference type="SAM" id="Phobius"/>
    </source>
</evidence>
<feature type="domain" description="DUF5671" evidence="3">
    <location>
        <begin position="31"/>
        <end position="155"/>
    </location>
</feature>
<feature type="transmembrane region" description="Helical" evidence="2">
    <location>
        <begin position="445"/>
        <end position="462"/>
    </location>
</feature>
<sequence length="567" mass="58394">MSGDAVNGDPKNTARTDPAPLAGSTQPTVRRLVVYVLLFALVAIAAAGLGGLLGRLFALGTEFAGRDTTGLARSLAFTLIGGPLAAALWWAVWRRLAEPAERSALAWGLYLSGMYVVSLVAAASSLLGTASSLIDGRPLAWRLSLANGLVWAAVWLWHRWMRRHPAKGPLRLEDVPAVAGTVYGLILGAGAAAGALEGVFGAATDTAAARTGFGQPWWIPVLESCVWALGGLVIWWWHWFREGARGLRTRLAEVALVVVGIMAAAIAALAGTGVVVYVLLRLAFDRTDPLHTLLSPLPAGLAAASVGLLVWRYHHCVARERSGTVRNAATLVVSGAALAAAASGIGVVINASLALATTPLAGEEPRTLLLGGLASLLVGGPVWWLAWKPTAAADPAGRRIYLVAVFGVSAVVALVALLVVGYRLFEFLLGDASGAGLVDRVRAPLGLLVATGLVAAYHFAVWRRDRTALAGAVLAGTAPTPTRTIARAVLVTGSDAGPLARAIEEATGADVTVWRTAGSPAGALHGAGPDAGPGAEALARALAGVEAREVLVLAGPGDRIEVIPMAR</sequence>
<feature type="transmembrane region" description="Helical" evidence="2">
    <location>
        <begin position="104"/>
        <end position="127"/>
    </location>
</feature>
<dbReference type="Proteomes" id="UP001500752">
    <property type="component" value="Unassembled WGS sequence"/>
</dbReference>
<evidence type="ECO:0000256" key="1">
    <source>
        <dbReference type="SAM" id="MobiDB-lite"/>
    </source>
</evidence>
<proteinExistence type="predicted"/>
<keyword evidence="2" id="KW-0812">Transmembrane</keyword>
<feature type="region of interest" description="Disordered" evidence="1">
    <location>
        <begin position="1"/>
        <end position="23"/>
    </location>
</feature>
<feature type="transmembrane region" description="Helical" evidence="2">
    <location>
        <begin position="32"/>
        <end position="58"/>
    </location>
</feature>
<comment type="caution">
    <text evidence="4">The sequence shown here is derived from an EMBL/GenBank/DDBJ whole genome shotgun (WGS) entry which is preliminary data.</text>
</comment>
<accession>A0ABP7BST8</accession>
<feature type="transmembrane region" description="Helical" evidence="2">
    <location>
        <begin position="399"/>
        <end position="425"/>
    </location>
</feature>
<keyword evidence="2" id="KW-1133">Transmembrane helix</keyword>
<feature type="transmembrane region" description="Helical" evidence="2">
    <location>
        <begin position="331"/>
        <end position="356"/>
    </location>
</feature>
<dbReference type="Pfam" id="PF18920">
    <property type="entry name" value="DUF5671"/>
    <property type="match status" value="2"/>
</dbReference>
<dbReference type="InterPro" id="IPR043728">
    <property type="entry name" value="DUF5671"/>
</dbReference>
<dbReference type="EMBL" id="BAABEO010000004">
    <property type="protein sequence ID" value="GAA3667510.1"/>
    <property type="molecule type" value="Genomic_DNA"/>
</dbReference>
<feature type="transmembrane region" description="Helical" evidence="2">
    <location>
        <begin position="177"/>
        <end position="196"/>
    </location>
</feature>
<feature type="transmembrane region" description="Helical" evidence="2">
    <location>
        <begin position="70"/>
        <end position="92"/>
    </location>
</feature>
<name>A0ABP7BST8_9MICC</name>
<feature type="transmembrane region" description="Helical" evidence="2">
    <location>
        <begin position="251"/>
        <end position="280"/>
    </location>
</feature>
<organism evidence="4 5">
    <name type="scientific">Arthrobacter ginkgonis</name>
    <dbReference type="NCBI Taxonomy" id="1630594"/>
    <lineage>
        <taxon>Bacteria</taxon>
        <taxon>Bacillati</taxon>
        <taxon>Actinomycetota</taxon>
        <taxon>Actinomycetes</taxon>
        <taxon>Micrococcales</taxon>
        <taxon>Micrococcaceae</taxon>
        <taxon>Arthrobacter</taxon>
    </lineage>
</organism>
<evidence type="ECO:0000313" key="5">
    <source>
        <dbReference type="Proteomes" id="UP001500752"/>
    </source>
</evidence>
<dbReference type="RefSeq" id="WP_345147903.1">
    <property type="nucleotide sequence ID" value="NZ_BAABEO010000004.1"/>
</dbReference>
<feature type="transmembrane region" description="Helical" evidence="2">
    <location>
        <begin position="292"/>
        <end position="311"/>
    </location>
</feature>
<protein>
    <recommendedName>
        <fullName evidence="3">DUF5671 domain-containing protein</fullName>
    </recommendedName>
</protein>
<feature type="domain" description="DUF5671" evidence="3">
    <location>
        <begin position="363"/>
        <end position="452"/>
    </location>
</feature>
<evidence type="ECO:0000259" key="3">
    <source>
        <dbReference type="Pfam" id="PF18920"/>
    </source>
</evidence>
<evidence type="ECO:0000313" key="4">
    <source>
        <dbReference type="EMBL" id="GAA3667510.1"/>
    </source>
</evidence>
<gene>
    <name evidence="4" type="ORF">GCM10023081_02760</name>
</gene>
<keyword evidence="5" id="KW-1185">Reference proteome</keyword>
<feature type="transmembrane region" description="Helical" evidence="2">
    <location>
        <begin position="139"/>
        <end position="157"/>
    </location>
</feature>
<keyword evidence="2" id="KW-0472">Membrane</keyword>